<dbReference type="PANTHER" id="PTHR11717:SF7">
    <property type="entry name" value="LOW MOLECULAR WEIGHT PHOSPHOTYROSINE PROTEIN PHOSPHATASE"/>
    <property type="match status" value="1"/>
</dbReference>
<evidence type="ECO:0000256" key="6">
    <source>
        <dbReference type="PIRSR" id="PIRSR617867-1"/>
    </source>
</evidence>
<dbReference type="EMBL" id="SVNY01000001">
    <property type="protein sequence ID" value="MBE6832354.1"/>
    <property type="molecule type" value="Genomic_DNA"/>
</dbReference>
<dbReference type="InterPro" id="IPR023485">
    <property type="entry name" value="Ptyr_pPase"/>
</dbReference>
<sequence>MVRVLFVCLGNICRSPMAEFLLKHLAAERGCEDELVIASAATSAEEIGNPVHRGTVKKLAEHGISCAGKHAVQLTRRDYQAYDYLLGMERSNLRSMARILGTDDPQKIRRLLDFSAHPRDIADPWFTGNFDSTYDDILEGCNAFLDDLEANGLIHPKGKGE</sequence>
<dbReference type="RefSeq" id="WP_020073927.1">
    <property type="nucleotide sequence ID" value="NZ_JBKWRC010000001.1"/>
</dbReference>
<feature type="active site" description="Proton donor" evidence="6">
    <location>
        <position position="123"/>
    </location>
</feature>
<evidence type="ECO:0000259" key="7">
    <source>
        <dbReference type="SMART" id="SM00226"/>
    </source>
</evidence>
<dbReference type="PANTHER" id="PTHR11717">
    <property type="entry name" value="LOW MOLECULAR WEIGHT PROTEIN TYROSINE PHOSPHATASE"/>
    <property type="match status" value="1"/>
</dbReference>
<dbReference type="Proteomes" id="UP000754750">
    <property type="component" value="Unassembled WGS sequence"/>
</dbReference>
<evidence type="ECO:0000313" key="9">
    <source>
        <dbReference type="Proteomes" id="UP000754750"/>
    </source>
</evidence>
<accession>A0A928KQM3</accession>
<reference evidence="8" key="1">
    <citation type="submission" date="2019-04" db="EMBL/GenBank/DDBJ databases">
        <title>Evolution of Biomass-Degrading Anaerobic Consortia Revealed by Metagenomics.</title>
        <authorList>
            <person name="Peng X."/>
        </authorList>
    </citation>
    <scope>NUCLEOTIDE SEQUENCE</scope>
    <source>
        <strain evidence="8">SIG551</strain>
    </source>
</reference>
<name>A0A928KQM3_9FIRM</name>
<dbReference type="CDD" id="cd16343">
    <property type="entry name" value="LMWPTP"/>
    <property type="match status" value="1"/>
</dbReference>
<evidence type="ECO:0000313" key="8">
    <source>
        <dbReference type="EMBL" id="MBE6832354.1"/>
    </source>
</evidence>
<dbReference type="PRINTS" id="PR00719">
    <property type="entry name" value="LMWPTPASE"/>
</dbReference>
<dbReference type="Pfam" id="PF01451">
    <property type="entry name" value="LMWPc"/>
    <property type="match status" value="1"/>
</dbReference>
<gene>
    <name evidence="8" type="ORF">E7512_02010</name>
</gene>
<feature type="active site" evidence="6">
    <location>
        <position position="14"/>
    </location>
</feature>
<keyword evidence="3" id="KW-0378">Hydrolase</keyword>
<organism evidence="8 9">
    <name type="scientific">Faecalispora sporosphaeroides</name>
    <dbReference type="NCBI Taxonomy" id="1549"/>
    <lineage>
        <taxon>Bacteria</taxon>
        <taxon>Bacillati</taxon>
        <taxon>Bacillota</taxon>
        <taxon>Clostridia</taxon>
        <taxon>Eubacteriales</taxon>
        <taxon>Oscillospiraceae</taxon>
        <taxon>Faecalispora</taxon>
    </lineage>
</organism>
<dbReference type="SMART" id="SM00226">
    <property type="entry name" value="LMWPc"/>
    <property type="match status" value="1"/>
</dbReference>
<dbReference type="AlphaFoldDB" id="A0A928KQM3"/>
<dbReference type="SUPFAM" id="SSF52788">
    <property type="entry name" value="Phosphotyrosine protein phosphatases I"/>
    <property type="match status" value="1"/>
</dbReference>
<evidence type="ECO:0000256" key="1">
    <source>
        <dbReference type="ARBA" id="ARBA00011063"/>
    </source>
</evidence>
<proteinExistence type="inferred from homology"/>
<feature type="active site" description="Nucleophile" evidence="6">
    <location>
        <position position="8"/>
    </location>
</feature>
<comment type="similarity">
    <text evidence="1">Belongs to the low molecular weight phosphotyrosine protein phosphatase family.</text>
</comment>
<comment type="catalytic activity">
    <reaction evidence="5">
        <text>O-phospho-L-tyrosyl-[protein] + H2O = L-tyrosyl-[protein] + phosphate</text>
        <dbReference type="Rhea" id="RHEA:10684"/>
        <dbReference type="Rhea" id="RHEA-COMP:10136"/>
        <dbReference type="Rhea" id="RHEA-COMP:20101"/>
        <dbReference type="ChEBI" id="CHEBI:15377"/>
        <dbReference type="ChEBI" id="CHEBI:43474"/>
        <dbReference type="ChEBI" id="CHEBI:46858"/>
        <dbReference type="ChEBI" id="CHEBI:61978"/>
        <dbReference type="EC" id="3.1.3.48"/>
    </reaction>
</comment>
<comment type="caution">
    <text evidence="8">The sequence shown here is derived from an EMBL/GenBank/DDBJ whole genome shotgun (WGS) entry which is preliminary data.</text>
</comment>
<keyword evidence="4" id="KW-0904">Protein phosphatase</keyword>
<dbReference type="GO" id="GO:0004725">
    <property type="term" value="F:protein tyrosine phosphatase activity"/>
    <property type="evidence" value="ECO:0007669"/>
    <property type="project" value="UniProtKB-EC"/>
</dbReference>
<dbReference type="InterPro" id="IPR050438">
    <property type="entry name" value="LMW_PTPase"/>
</dbReference>
<dbReference type="InterPro" id="IPR017867">
    <property type="entry name" value="Tyr_phospatase_low_mol_wt"/>
</dbReference>
<evidence type="ECO:0000256" key="3">
    <source>
        <dbReference type="ARBA" id="ARBA00022801"/>
    </source>
</evidence>
<protein>
    <recommendedName>
        <fullName evidence="2">protein-tyrosine-phosphatase</fullName>
        <ecNumber evidence="2">3.1.3.48</ecNumber>
    </recommendedName>
</protein>
<evidence type="ECO:0000256" key="2">
    <source>
        <dbReference type="ARBA" id="ARBA00013064"/>
    </source>
</evidence>
<dbReference type="EC" id="3.1.3.48" evidence="2"/>
<feature type="domain" description="Phosphotyrosine protein phosphatase I" evidence="7">
    <location>
        <begin position="2"/>
        <end position="147"/>
    </location>
</feature>
<dbReference type="Gene3D" id="3.40.50.2300">
    <property type="match status" value="1"/>
</dbReference>
<dbReference type="InterPro" id="IPR036196">
    <property type="entry name" value="Ptyr_pPase_sf"/>
</dbReference>
<evidence type="ECO:0000256" key="5">
    <source>
        <dbReference type="ARBA" id="ARBA00051722"/>
    </source>
</evidence>
<evidence type="ECO:0000256" key="4">
    <source>
        <dbReference type="ARBA" id="ARBA00022912"/>
    </source>
</evidence>